<protein>
    <submittedName>
        <fullName evidence="1">Uncharacterized protein</fullName>
    </submittedName>
</protein>
<name>A0AA48I095_9FIRM</name>
<dbReference type="KEGG" id="ptrh:RsTaC01_0869"/>
<dbReference type="AlphaFoldDB" id="A0AA48I095"/>
<dbReference type="Proteomes" id="UP001335720">
    <property type="component" value="Chromosome"/>
</dbReference>
<dbReference type="EMBL" id="AP027925">
    <property type="protein sequence ID" value="BED92944.1"/>
    <property type="molecule type" value="Genomic_DNA"/>
</dbReference>
<proteinExistence type="predicted"/>
<accession>A0AA48I095</accession>
<organism evidence="1">
    <name type="scientific">Candidatus Paraimprobicoccus trichonymphae</name>
    <dbReference type="NCBI Taxonomy" id="3033793"/>
    <lineage>
        <taxon>Bacteria</taxon>
        <taxon>Bacillati</taxon>
        <taxon>Bacillota</taxon>
        <taxon>Clostridia</taxon>
        <taxon>Candidatus Paraimprobicoccus</taxon>
    </lineage>
</organism>
<evidence type="ECO:0000313" key="1">
    <source>
        <dbReference type="EMBL" id="BED92944.1"/>
    </source>
</evidence>
<sequence length="147" mass="17312">MGGSYESKNFYAICLNDYAIKTKDNKVFVREENFNPLDDKNVNVKYLEVMIPHNKIGYFILVEQHDIKLYTHDELENNRYVYVLNGSYELEISELNCAIYLNDNTIETKDGKVFVLEKNFDPLVSKNVKYLEVNNICDKFFILKEQS</sequence>
<gene>
    <name evidence="1" type="ORF">RsTaC01_0869</name>
</gene>
<reference evidence="1" key="1">
    <citation type="journal article" date="2023" name="ISME J.">
        <title>Emergence of putative energy parasites within Clostridia revealed by genome analysis of a novel endosymbiotic clade.</title>
        <authorList>
            <person name="Takahashi K."/>
            <person name="Kuwahara H."/>
            <person name="Horikawa Y."/>
            <person name="Izawa K."/>
            <person name="Kato D."/>
            <person name="Inagaki T."/>
            <person name="Yuki M."/>
            <person name="Ohkuma M."/>
            <person name="Hongoh Y."/>
        </authorList>
    </citation>
    <scope>NUCLEOTIDE SEQUENCE</scope>
    <source>
        <strain evidence="1">RsTa-C01</strain>
    </source>
</reference>